<sequence>MIEQSDVRWLNDREQLAWRASLNMHSQLTARLNRELQDGAGVSNSDYVVLVWLSEHPDGPVRMLELARGLQWEKSRLSHQLTRMTARGLIERSNCSEDRRSAFIVLTPAGRDILEKAAPIHVAGVRRYLFDALDPSQVDALHAISQGTIDRLAPSASAMSTTASTTASTTRP</sequence>
<dbReference type="PANTHER" id="PTHR33164">
    <property type="entry name" value="TRANSCRIPTIONAL REGULATOR, MARR FAMILY"/>
    <property type="match status" value="1"/>
</dbReference>
<name>A0A931GC00_9MICC</name>
<keyword evidence="3" id="KW-1185">Reference proteome</keyword>
<dbReference type="SMART" id="SM00347">
    <property type="entry name" value="HTH_MARR"/>
    <property type="match status" value="1"/>
</dbReference>
<dbReference type="InterPro" id="IPR036388">
    <property type="entry name" value="WH-like_DNA-bd_sf"/>
</dbReference>
<organism evidence="2 3">
    <name type="scientific">Arthrobacter terrae</name>
    <dbReference type="NCBI Taxonomy" id="2935737"/>
    <lineage>
        <taxon>Bacteria</taxon>
        <taxon>Bacillati</taxon>
        <taxon>Actinomycetota</taxon>
        <taxon>Actinomycetes</taxon>
        <taxon>Micrococcales</taxon>
        <taxon>Micrococcaceae</taxon>
        <taxon>Arthrobacter</taxon>
    </lineage>
</organism>
<comment type="caution">
    <text evidence="2">The sequence shown here is derived from an EMBL/GenBank/DDBJ whole genome shotgun (WGS) entry which is preliminary data.</text>
</comment>
<dbReference type="InterPro" id="IPR000835">
    <property type="entry name" value="HTH_MarR-typ"/>
</dbReference>
<dbReference type="Gene3D" id="1.10.10.10">
    <property type="entry name" value="Winged helix-like DNA-binding domain superfamily/Winged helix DNA-binding domain"/>
    <property type="match status" value="1"/>
</dbReference>
<evidence type="ECO:0000259" key="1">
    <source>
        <dbReference type="PROSITE" id="PS50995"/>
    </source>
</evidence>
<evidence type="ECO:0000313" key="3">
    <source>
        <dbReference type="Proteomes" id="UP000655366"/>
    </source>
</evidence>
<reference evidence="2 3" key="1">
    <citation type="submission" date="2020-11" db="EMBL/GenBank/DDBJ databases">
        <title>Arthrobacter antarcticus sp. nov., isolated from Antarctic Soil.</title>
        <authorList>
            <person name="Li J."/>
        </authorList>
    </citation>
    <scope>NUCLEOTIDE SEQUENCE [LARGE SCALE GENOMIC DNA]</scope>
    <source>
        <strain evidence="2 3">Z1-20</strain>
    </source>
</reference>
<dbReference type="Proteomes" id="UP000655366">
    <property type="component" value="Unassembled WGS sequence"/>
</dbReference>
<dbReference type="InterPro" id="IPR036390">
    <property type="entry name" value="WH_DNA-bd_sf"/>
</dbReference>
<gene>
    <name evidence="2" type="ORF">IV500_17940</name>
</gene>
<dbReference type="Pfam" id="PF01047">
    <property type="entry name" value="MarR"/>
    <property type="match status" value="1"/>
</dbReference>
<dbReference type="PANTHER" id="PTHR33164:SF99">
    <property type="entry name" value="MARR FAMILY REGULATORY PROTEIN"/>
    <property type="match status" value="1"/>
</dbReference>
<feature type="domain" description="HTH marR-type" evidence="1">
    <location>
        <begin position="10"/>
        <end position="150"/>
    </location>
</feature>
<accession>A0A931GC00</accession>
<dbReference type="RefSeq" id="WP_196398188.1">
    <property type="nucleotide sequence ID" value="NZ_JADNYM010000027.1"/>
</dbReference>
<protein>
    <submittedName>
        <fullName evidence="2">MarR family transcriptional regulator</fullName>
    </submittedName>
</protein>
<dbReference type="SUPFAM" id="SSF46785">
    <property type="entry name" value="Winged helix' DNA-binding domain"/>
    <property type="match status" value="1"/>
</dbReference>
<dbReference type="GO" id="GO:0003700">
    <property type="term" value="F:DNA-binding transcription factor activity"/>
    <property type="evidence" value="ECO:0007669"/>
    <property type="project" value="InterPro"/>
</dbReference>
<dbReference type="InterPro" id="IPR039422">
    <property type="entry name" value="MarR/SlyA-like"/>
</dbReference>
<dbReference type="PROSITE" id="PS50995">
    <property type="entry name" value="HTH_MARR_2"/>
    <property type="match status" value="1"/>
</dbReference>
<dbReference type="EMBL" id="JADNYM010000027">
    <property type="protein sequence ID" value="MBG0741252.1"/>
    <property type="molecule type" value="Genomic_DNA"/>
</dbReference>
<dbReference type="GO" id="GO:0006950">
    <property type="term" value="P:response to stress"/>
    <property type="evidence" value="ECO:0007669"/>
    <property type="project" value="TreeGrafter"/>
</dbReference>
<evidence type="ECO:0000313" key="2">
    <source>
        <dbReference type="EMBL" id="MBG0741252.1"/>
    </source>
</evidence>
<dbReference type="AlphaFoldDB" id="A0A931GC00"/>
<proteinExistence type="predicted"/>
<dbReference type="PRINTS" id="PR00598">
    <property type="entry name" value="HTHMARR"/>
</dbReference>